<dbReference type="InterPro" id="IPR000615">
    <property type="entry name" value="Bestrophin"/>
</dbReference>
<feature type="transmembrane region" description="Helical" evidence="6">
    <location>
        <begin position="66"/>
        <end position="87"/>
    </location>
</feature>
<accession>A0A1L8DEZ2</accession>
<feature type="compositionally biased region" description="Polar residues" evidence="7">
    <location>
        <begin position="583"/>
        <end position="594"/>
    </location>
</feature>
<dbReference type="EMBL" id="GFDF01009068">
    <property type="protein sequence ID" value="JAV05016.1"/>
    <property type="molecule type" value="Transcribed_RNA"/>
</dbReference>
<feature type="compositionally biased region" description="Polar residues" evidence="7">
    <location>
        <begin position="434"/>
        <end position="446"/>
    </location>
</feature>
<sequence length="687" mass="77251">MTVTYTAEVATCRGFGCFLKLLLRWRGSIYKLVWLDLVAFLSAYYTLSILYRLVLNEQQKLIFEGLVQYCAAYTNLIPLSFVLGFYVSIVMTRWWNQYVTIPWPDPIAVFVSANIHGQDERGRVMRRTVMRYVCLCITMVLTMISPRVKKRFPTLEHLVEAGLLAESERVIMADLNSRFPRHSKHWMPIVWAASIVTRARKEGRIRDDFAVKTVIDELNKFRGLCGTLISYDTISVPLVYTQVVTLAVYSYFIANIMASQWYENKEIEDGKLNRIDVYFPVFSTLQFFFYMGWLKVAESLINPFGEDDDDFEVNWMVDRNLQVSYMIVDEMHHEHPELMRDQYWDEVFPTELPYTVGAEQFREEHPQPSTANMDIPKAAAEVIPVVPSKVKVDEMVGKNTQSVIYRFPDQIDSEIFDDNASGIHFTAGRRQDPSHGSTTSMQSSVGGSMKRVNTVASALKRFFSKEDGRSNQNVESATGARIPPSPSGTSLSGSQKVPIPPGSVRIADQVIEEVDEQLTITSMKGQPDVRPTAASLFATGPPAPSAPVDVPRSGIQPYTRTQSAVAHGDRNTALGVVGLDDLLSTSAPTGNYRPTTPPGLDEYDKKRSGSRESAISGDSTKLPEDTADGDEFEKLRLTREKERLERKKQVIARSISSSQDPNASNDAAIILEQLVARSIDRVDQQNP</sequence>
<keyword evidence="2 6" id="KW-0812">Transmembrane</keyword>
<dbReference type="GO" id="GO:0005886">
    <property type="term" value="C:plasma membrane"/>
    <property type="evidence" value="ECO:0007669"/>
    <property type="project" value="UniProtKB-SubCell"/>
</dbReference>
<keyword evidence="4 6" id="KW-0472">Membrane</keyword>
<dbReference type="GO" id="GO:0034707">
    <property type="term" value="C:chloride channel complex"/>
    <property type="evidence" value="ECO:0007669"/>
    <property type="project" value="UniProtKB-KW"/>
</dbReference>
<comment type="similarity">
    <text evidence="5 6">Belongs to the anion channel-forming bestrophin (TC 1.A.46) family. Calcium-sensitive chloride channel subfamily.</text>
</comment>
<keyword evidence="6" id="KW-0813">Transport</keyword>
<evidence type="ECO:0000256" key="4">
    <source>
        <dbReference type="ARBA" id="ARBA00023136"/>
    </source>
</evidence>
<name>A0A1L8DEZ2_9DIPT</name>
<organism evidence="8">
    <name type="scientific">Nyssomyia neivai</name>
    <dbReference type="NCBI Taxonomy" id="330878"/>
    <lineage>
        <taxon>Eukaryota</taxon>
        <taxon>Metazoa</taxon>
        <taxon>Ecdysozoa</taxon>
        <taxon>Arthropoda</taxon>
        <taxon>Hexapoda</taxon>
        <taxon>Insecta</taxon>
        <taxon>Pterygota</taxon>
        <taxon>Neoptera</taxon>
        <taxon>Endopterygota</taxon>
        <taxon>Diptera</taxon>
        <taxon>Nematocera</taxon>
        <taxon>Psychodoidea</taxon>
        <taxon>Psychodidae</taxon>
        <taxon>Nyssomyia</taxon>
    </lineage>
</organism>
<feature type="region of interest" description="Disordered" evidence="7">
    <location>
        <begin position="583"/>
        <end position="663"/>
    </location>
</feature>
<keyword evidence="6" id="KW-0407">Ion channel</keyword>
<feature type="transmembrane region" description="Helical" evidence="6">
    <location>
        <begin position="32"/>
        <end position="54"/>
    </location>
</feature>
<evidence type="ECO:0000256" key="1">
    <source>
        <dbReference type="ARBA" id="ARBA00004370"/>
    </source>
</evidence>
<reference evidence="8" key="1">
    <citation type="submission" date="2016-12" db="EMBL/GenBank/DDBJ databases">
        <title>An insight into the sialome and mialome of the sand fly, Nyssomyia neivai.</title>
        <authorList>
            <person name="Sebastian V."/>
            <person name="Goulart T.M."/>
            <person name="Oliveira W."/>
            <person name="Calvo E."/>
            <person name="Oliveira L.F."/>
            <person name="Pinto M.C."/>
            <person name="Rosselino A.M."/>
            <person name="Ribeiro J.M."/>
        </authorList>
    </citation>
    <scope>NUCLEOTIDE SEQUENCE</scope>
</reference>
<comment type="subcellular location">
    <subcellularLocation>
        <location evidence="6">Cell membrane</location>
        <topology evidence="6">Multi-pass membrane protein</topology>
    </subcellularLocation>
    <subcellularLocation>
        <location evidence="1">Membrane</location>
    </subcellularLocation>
</comment>
<keyword evidence="6" id="KW-0868">Chloride</keyword>
<feature type="compositionally biased region" description="Polar residues" evidence="7">
    <location>
        <begin position="654"/>
        <end position="663"/>
    </location>
</feature>
<keyword evidence="6" id="KW-1003">Cell membrane</keyword>
<evidence type="ECO:0000256" key="6">
    <source>
        <dbReference type="RuleBase" id="RU363126"/>
    </source>
</evidence>
<feature type="transmembrane region" description="Helical" evidence="6">
    <location>
        <begin position="234"/>
        <end position="254"/>
    </location>
</feature>
<dbReference type="GO" id="GO:0005254">
    <property type="term" value="F:chloride channel activity"/>
    <property type="evidence" value="ECO:0007669"/>
    <property type="project" value="UniProtKB-KW"/>
</dbReference>
<feature type="region of interest" description="Disordered" evidence="7">
    <location>
        <begin position="463"/>
        <end position="501"/>
    </location>
</feature>
<dbReference type="InterPro" id="IPR021134">
    <property type="entry name" value="Bestrophin-like"/>
</dbReference>
<keyword evidence="6" id="KW-0869">Chloride channel</keyword>
<feature type="transmembrane region" description="Helical" evidence="6">
    <location>
        <begin position="275"/>
        <end position="293"/>
    </location>
</feature>
<feature type="transmembrane region" description="Helical" evidence="6">
    <location>
        <begin position="129"/>
        <end position="148"/>
    </location>
</feature>
<evidence type="ECO:0000256" key="7">
    <source>
        <dbReference type="SAM" id="MobiDB-lite"/>
    </source>
</evidence>
<evidence type="ECO:0000313" key="8">
    <source>
        <dbReference type="EMBL" id="JAV05016.1"/>
    </source>
</evidence>
<dbReference type="Pfam" id="PF01062">
    <property type="entry name" value="Bestrophin"/>
    <property type="match status" value="1"/>
</dbReference>
<proteinExistence type="inferred from homology"/>
<evidence type="ECO:0000256" key="2">
    <source>
        <dbReference type="ARBA" id="ARBA00022692"/>
    </source>
</evidence>
<feature type="region of interest" description="Disordered" evidence="7">
    <location>
        <begin position="424"/>
        <end position="448"/>
    </location>
</feature>
<evidence type="ECO:0000256" key="3">
    <source>
        <dbReference type="ARBA" id="ARBA00022989"/>
    </source>
</evidence>
<keyword evidence="6" id="KW-0406">Ion transport</keyword>
<evidence type="ECO:0000256" key="5">
    <source>
        <dbReference type="ARBA" id="ARBA00034769"/>
    </source>
</evidence>
<protein>
    <recommendedName>
        <fullName evidence="6">Bestrophin homolog</fullName>
    </recommendedName>
</protein>
<keyword evidence="3 6" id="KW-1133">Transmembrane helix</keyword>
<comment type="function">
    <text evidence="6">Forms chloride channels.</text>
</comment>
<dbReference type="PANTHER" id="PTHR10736:SF65">
    <property type="entry name" value="BESTROPHIN 1, ISOFORM C-RELATED"/>
    <property type="match status" value="1"/>
</dbReference>
<feature type="compositionally biased region" description="Basic and acidic residues" evidence="7">
    <location>
        <begin position="632"/>
        <end position="648"/>
    </location>
</feature>
<dbReference type="PANTHER" id="PTHR10736">
    <property type="entry name" value="BESTROPHIN"/>
    <property type="match status" value="1"/>
</dbReference>
<dbReference type="AlphaFoldDB" id="A0A1L8DEZ2"/>